<evidence type="ECO:0000256" key="5">
    <source>
        <dbReference type="ARBA" id="ARBA00023163"/>
    </source>
</evidence>
<evidence type="ECO:0000313" key="8">
    <source>
        <dbReference type="EMBL" id="TCS37820.1"/>
    </source>
</evidence>
<dbReference type="Gene3D" id="1.10.1740.10">
    <property type="match status" value="1"/>
</dbReference>
<keyword evidence="9" id="KW-1185">Reference proteome</keyword>
<dbReference type="NCBIfam" id="TIGR02937">
    <property type="entry name" value="sigma70-ECF"/>
    <property type="match status" value="1"/>
</dbReference>
<dbReference type="Pfam" id="PF08281">
    <property type="entry name" value="Sigma70_r4_2"/>
    <property type="match status" value="1"/>
</dbReference>
<dbReference type="CDD" id="cd06171">
    <property type="entry name" value="Sigma70_r4"/>
    <property type="match status" value="1"/>
</dbReference>
<keyword evidence="2" id="KW-0805">Transcription regulation</keyword>
<evidence type="ECO:0000259" key="7">
    <source>
        <dbReference type="Pfam" id="PF08281"/>
    </source>
</evidence>
<comment type="caution">
    <text evidence="8">The sequence shown here is derived from an EMBL/GenBank/DDBJ whole genome shotgun (WGS) entry which is preliminary data.</text>
</comment>
<reference evidence="8 9" key="1">
    <citation type="submission" date="2019-03" db="EMBL/GenBank/DDBJ databases">
        <title>Genomic Encyclopedia of Type Strains, Phase IV (KMG-IV): sequencing the most valuable type-strain genomes for metagenomic binning, comparative biology and taxonomic classification.</title>
        <authorList>
            <person name="Goeker M."/>
        </authorList>
    </citation>
    <scope>NUCLEOTIDE SEQUENCE [LARGE SCALE GENOMIC DNA]</scope>
    <source>
        <strain evidence="8 9">DSM 7445</strain>
    </source>
</reference>
<comment type="similarity">
    <text evidence="1">Belongs to the sigma-70 factor family. ECF subfamily.</text>
</comment>
<dbReference type="PANTHER" id="PTHR43133">
    <property type="entry name" value="RNA POLYMERASE ECF-TYPE SIGMA FACTO"/>
    <property type="match status" value="1"/>
</dbReference>
<evidence type="ECO:0000313" key="9">
    <source>
        <dbReference type="Proteomes" id="UP000295382"/>
    </source>
</evidence>
<dbReference type="Proteomes" id="UP000295382">
    <property type="component" value="Unassembled WGS sequence"/>
</dbReference>
<dbReference type="OrthoDB" id="9782108at2"/>
<dbReference type="AlphaFoldDB" id="A0A4V2UIX5"/>
<sequence length="193" mass="22337">MLTPITEQLESLRPILVRFARLQLRNDSLADDVVQDALMAVLEKPDGYAGQSSLRSYVIGIMKHKIVDALRHARRLHQFAEDADDDFSQEQVDALFAADGHPMQRPRHWGNPDATLEQQDFFKILELCLEKLPPKTARIFMMREWLELDTEEICKEVGISTSNAWVILYRARLRLRECLELNWFGERATSGKK</sequence>
<evidence type="ECO:0000256" key="1">
    <source>
        <dbReference type="ARBA" id="ARBA00010641"/>
    </source>
</evidence>
<protein>
    <submittedName>
        <fullName evidence="8">RNA polymerase sigma-70 factor (ECF subfamily)</fullName>
    </submittedName>
</protein>
<dbReference type="InterPro" id="IPR036388">
    <property type="entry name" value="WH-like_DNA-bd_sf"/>
</dbReference>
<keyword evidence="4" id="KW-0238">DNA-binding</keyword>
<dbReference type="InterPro" id="IPR014284">
    <property type="entry name" value="RNA_pol_sigma-70_dom"/>
</dbReference>
<dbReference type="NCBIfam" id="TIGR02943">
    <property type="entry name" value="Sig70_famx1"/>
    <property type="match status" value="1"/>
</dbReference>
<dbReference type="InterPro" id="IPR013324">
    <property type="entry name" value="RNA_pol_sigma_r3/r4-like"/>
</dbReference>
<evidence type="ECO:0000259" key="6">
    <source>
        <dbReference type="Pfam" id="PF04542"/>
    </source>
</evidence>
<dbReference type="SUPFAM" id="SSF88659">
    <property type="entry name" value="Sigma3 and sigma4 domains of RNA polymerase sigma factors"/>
    <property type="match status" value="1"/>
</dbReference>
<dbReference type="RefSeq" id="WP_132257899.1">
    <property type="nucleotide sequence ID" value="NZ_SLZQ01000003.1"/>
</dbReference>
<dbReference type="InterPro" id="IPR039425">
    <property type="entry name" value="RNA_pol_sigma-70-like"/>
</dbReference>
<dbReference type="InterPro" id="IPR014289">
    <property type="entry name" value="RNA_pol_sigma-24-rel"/>
</dbReference>
<proteinExistence type="inferred from homology"/>
<evidence type="ECO:0000256" key="2">
    <source>
        <dbReference type="ARBA" id="ARBA00023015"/>
    </source>
</evidence>
<dbReference type="SUPFAM" id="SSF88946">
    <property type="entry name" value="Sigma2 domain of RNA polymerase sigma factors"/>
    <property type="match status" value="1"/>
</dbReference>
<dbReference type="NCBIfam" id="NF009173">
    <property type="entry name" value="PRK12520.1"/>
    <property type="match status" value="1"/>
</dbReference>
<dbReference type="InterPro" id="IPR013249">
    <property type="entry name" value="RNA_pol_sigma70_r4_t2"/>
</dbReference>
<dbReference type="InterPro" id="IPR007627">
    <property type="entry name" value="RNA_pol_sigma70_r2"/>
</dbReference>
<dbReference type="GO" id="GO:0016987">
    <property type="term" value="F:sigma factor activity"/>
    <property type="evidence" value="ECO:0007669"/>
    <property type="project" value="UniProtKB-KW"/>
</dbReference>
<gene>
    <name evidence="8" type="ORF">EDC30_103112</name>
</gene>
<dbReference type="EMBL" id="SLZQ01000003">
    <property type="protein sequence ID" value="TCS37820.1"/>
    <property type="molecule type" value="Genomic_DNA"/>
</dbReference>
<feature type="domain" description="RNA polymerase sigma factor 70 region 4 type 2" evidence="7">
    <location>
        <begin position="124"/>
        <end position="175"/>
    </location>
</feature>
<feature type="domain" description="RNA polymerase sigma-70 region 2" evidence="6">
    <location>
        <begin position="10"/>
        <end position="75"/>
    </location>
</feature>
<dbReference type="GO" id="GO:0006352">
    <property type="term" value="P:DNA-templated transcription initiation"/>
    <property type="evidence" value="ECO:0007669"/>
    <property type="project" value="InterPro"/>
</dbReference>
<name>A0A4V2UIX5_PAULE</name>
<dbReference type="Gene3D" id="1.10.10.10">
    <property type="entry name" value="Winged helix-like DNA-binding domain superfamily/Winged helix DNA-binding domain"/>
    <property type="match status" value="1"/>
</dbReference>
<evidence type="ECO:0000256" key="4">
    <source>
        <dbReference type="ARBA" id="ARBA00023125"/>
    </source>
</evidence>
<keyword evidence="5" id="KW-0804">Transcription</keyword>
<dbReference type="PANTHER" id="PTHR43133:SF8">
    <property type="entry name" value="RNA POLYMERASE SIGMA FACTOR HI_1459-RELATED"/>
    <property type="match status" value="1"/>
</dbReference>
<keyword evidence="3" id="KW-0731">Sigma factor</keyword>
<evidence type="ECO:0000256" key="3">
    <source>
        <dbReference type="ARBA" id="ARBA00023082"/>
    </source>
</evidence>
<dbReference type="InterPro" id="IPR013325">
    <property type="entry name" value="RNA_pol_sigma_r2"/>
</dbReference>
<organism evidence="8 9">
    <name type="scientific">Paucimonas lemoignei</name>
    <name type="common">Pseudomonas lemoignei</name>
    <dbReference type="NCBI Taxonomy" id="29443"/>
    <lineage>
        <taxon>Bacteria</taxon>
        <taxon>Pseudomonadati</taxon>
        <taxon>Pseudomonadota</taxon>
        <taxon>Betaproteobacteria</taxon>
        <taxon>Burkholderiales</taxon>
        <taxon>Burkholderiaceae</taxon>
        <taxon>Paucimonas</taxon>
    </lineage>
</organism>
<accession>A0A4V2UIX5</accession>
<dbReference type="Pfam" id="PF04542">
    <property type="entry name" value="Sigma70_r2"/>
    <property type="match status" value="1"/>
</dbReference>
<dbReference type="GO" id="GO:0003677">
    <property type="term" value="F:DNA binding"/>
    <property type="evidence" value="ECO:0007669"/>
    <property type="project" value="UniProtKB-KW"/>
</dbReference>